<accession>A0AAE1XSM3</accession>
<comment type="caution">
    <text evidence="1">The sequence shown here is derived from an EMBL/GenBank/DDBJ whole genome shotgun (WGS) entry which is preliminary data.</text>
</comment>
<dbReference type="EMBL" id="JACGWO010000010">
    <property type="protein sequence ID" value="KAK4417221.1"/>
    <property type="molecule type" value="Genomic_DNA"/>
</dbReference>
<keyword evidence="2" id="KW-1185">Reference proteome</keyword>
<organism evidence="1 2">
    <name type="scientific">Sesamum alatum</name>
    <dbReference type="NCBI Taxonomy" id="300844"/>
    <lineage>
        <taxon>Eukaryota</taxon>
        <taxon>Viridiplantae</taxon>
        <taxon>Streptophyta</taxon>
        <taxon>Embryophyta</taxon>
        <taxon>Tracheophyta</taxon>
        <taxon>Spermatophyta</taxon>
        <taxon>Magnoliopsida</taxon>
        <taxon>eudicotyledons</taxon>
        <taxon>Gunneridae</taxon>
        <taxon>Pentapetalae</taxon>
        <taxon>asterids</taxon>
        <taxon>lamiids</taxon>
        <taxon>Lamiales</taxon>
        <taxon>Pedaliaceae</taxon>
        <taxon>Sesamum</taxon>
    </lineage>
</organism>
<name>A0AAE1XSM3_9LAMI</name>
<dbReference type="AlphaFoldDB" id="A0AAE1XSM3"/>
<protein>
    <submittedName>
        <fullName evidence="1">Uncharacterized protein</fullName>
    </submittedName>
</protein>
<gene>
    <name evidence="1" type="ORF">Salat_2547700</name>
</gene>
<reference evidence="1" key="1">
    <citation type="submission" date="2020-06" db="EMBL/GenBank/DDBJ databases">
        <authorList>
            <person name="Li T."/>
            <person name="Hu X."/>
            <person name="Zhang T."/>
            <person name="Song X."/>
            <person name="Zhang H."/>
            <person name="Dai N."/>
            <person name="Sheng W."/>
            <person name="Hou X."/>
            <person name="Wei L."/>
        </authorList>
    </citation>
    <scope>NUCLEOTIDE SEQUENCE</scope>
    <source>
        <strain evidence="1">3651</strain>
        <tissue evidence="1">Leaf</tissue>
    </source>
</reference>
<evidence type="ECO:0000313" key="1">
    <source>
        <dbReference type="EMBL" id="KAK4417221.1"/>
    </source>
</evidence>
<evidence type="ECO:0000313" key="2">
    <source>
        <dbReference type="Proteomes" id="UP001293254"/>
    </source>
</evidence>
<proteinExistence type="predicted"/>
<dbReference type="Proteomes" id="UP001293254">
    <property type="component" value="Unassembled WGS sequence"/>
</dbReference>
<reference evidence="1" key="2">
    <citation type="journal article" date="2024" name="Plant">
        <title>Genomic evolution and insights into agronomic trait innovations of Sesamum species.</title>
        <authorList>
            <person name="Miao H."/>
            <person name="Wang L."/>
            <person name="Qu L."/>
            <person name="Liu H."/>
            <person name="Sun Y."/>
            <person name="Le M."/>
            <person name="Wang Q."/>
            <person name="Wei S."/>
            <person name="Zheng Y."/>
            <person name="Lin W."/>
            <person name="Duan Y."/>
            <person name="Cao H."/>
            <person name="Xiong S."/>
            <person name="Wang X."/>
            <person name="Wei L."/>
            <person name="Li C."/>
            <person name="Ma Q."/>
            <person name="Ju M."/>
            <person name="Zhao R."/>
            <person name="Li G."/>
            <person name="Mu C."/>
            <person name="Tian Q."/>
            <person name="Mei H."/>
            <person name="Zhang T."/>
            <person name="Gao T."/>
            <person name="Zhang H."/>
        </authorList>
    </citation>
    <scope>NUCLEOTIDE SEQUENCE</scope>
    <source>
        <strain evidence="1">3651</strain>
    </source>
</reference>
<sequence>MRDIRFGIQEVLLLWDFINRPLYKVSSAGRVGLAWPAPTTFEVTEITKQLPHLHTQTWHRLHYNSFYTTALFPQQQQQFLGIFFLRGQYSSSSSLAYSSQGASKTLDNAYLGL</sequence>